<gene>
    <name evidence="1" type="ORF">ENR64_01075</name>
</gene>
<reference evidence="1" key="1">
    <citation type="journal article" date="2020" name="mSystems">
        <title>Genome- and Community-Level Interaction Insights into Carbon Utilization and Element Cycling Functions of Hydrothermarchaeota in Hydrothermal Sediment.</title>
        <authorList>
            <person name="Zhou Z."/>
            <person name="Liu Y."/>
            <person name="Xu W."/>
            <person name="Pan J."/>
            <person name="Luo Z.H."/>
            <person name="Li M."/>
        </authorList>
    </citation>
    <scope>NUCLEOTIDE SEQUENCE [LARGE SCALE GENOMIC DNA]</scope>
    <source>
        <strain evidence="1">SpSt-418</strain>
    </source>
</reference>
<protein>
    <submittedName>
        <fullName evidence="1">Uncharacterized protein</fullName>
    </submittedName>
</protein>
<organism evidence="1">
    <name type="scientific">Oscillatoriales cyanobacterium SpSt-418</name>
    <dbReference type="NCBI Taxonomy" id="2282169"/>
    <lineage>
        <taxon>Bacteria</taxon>
        <taxon>Bacillati</taxon>
        <taxon>Cyanobacteriota</taxon>
        <taxon>Cyanophyceae</taxon>
        <taxon>Oscillatoriophycideae</taxon>
        <taxon>Oscillatoriales</taxon>
    </lineage>
</organism>
<comment type="caution">
    <text evidence="1">The sequence shown here is derived from an EMBL/GenBank/DDBJ whole genome shotgun (WGS) entry which is preliminary data.</text>
</comment>
<evidence type="ECO:0000313" key="1">
    <source>
        <dbReference type="EMBL" id="HFM96359.1"/>
    </source>
</evidence>
<accession>A0A7C3PCU2</accession>
<dbReference type="EMBL" id="DSRU01000018">
    <property type="protein sequence ID" value="HFM96359.1"/>
    <property type="molecule type" value="Genomic_DNA"/>
</dbReference>
<sequence length="59" mass="6734">MQILQAFISDRYLSARQLCFHKLAQARILTVAQECPIRGVMEKRYGLQGHHTGLLPIPD</sequence>
<proteinExistence type="predicted"/>
<name>A0A7C3PCU2_9CYAN</name>
<dbReference type="AlphaFoldDB" id="A0A7C3PCU2"/>